<sequence>MKTINILFLISCITISCHSNQTEKEKKTDLVNTQLITKKDSLKGINKKNKNSSQCLCFDGIGSKKGNEPIHTFEFTNGKKIIVCGYLETESEDITISEFNIFDCETEKPLVEYGATRICKIVKKKDTLQINEYTNLPILKNFEWKLVKIGKQTITTKNNQFIISKIVPDLEKFQIDEVVAEKFLKNLKKGQGFGENWETEICFLEVLSLKGNEKAWNILKNYETFIGQETDGAIAETWKDAVSLVEWVKKYK</sequence>
<keyword evidence="2" id="KW-1185">Reference proteome</keyword>
<dbReference type="OrthoDB" id="1347096at2"/>
<accession>A0A1H8YY99</accession>
<proteinExistence type="predicted"/>
<gene>
    <name evidence="1" type="ORF">SAMN05444005_101360</name>
</gene>
<protein>
    <recommendedName>
        <fullName evidence="3">Lipoprotein</fullName>
    </recommendedName>
</protein>
<dbReference type="EMBL" id="FOEI01000001">
    <property type="protein sequence ID" value="SEP57169.1"/>
    <property type="molecule type" value="Genomic_DNA"/>
</dbReference>
<dbReference type="RefSeq" id="WP_091464370.1">
    <property type="nucleotide sequence ID" value="NZ_FOEI01000001.1"/>
</dbReference>
<reference evidence="1 2" key="1">
    <citation type="submission" date="2016-10" db="EMBL/GenBank/DDBJ databases">
        <authorList>
            <person name="de Groot N.N."/>
        </authorList>
    </citation>
    <scope>NUCLEOTIDE SEQUENCE [LARGE SCALE GENOMIC DNA]</scope>
    <source>
        <strain evidence="1 2">DSM 27078</strain>
    </source>
</reference>
<dbReference type="AlphaFoldDB" id="A0A1H8YY99"/>
<evidence type="ECO:0000313" key="2">
    <source>
        <dbReference type="Proteomes" id="UP000198648"/>
    </source>
</evidence>
<evidence type="ECO:0008006" key="3">
    <source>
        <dbReference type="Google" id="ProtNLM"/>
    </source>
</evidence>
<evidence type="ECO:0000313" key="1">
    <source>
        <dbReference type="EMBL" id="SEP57169.1"/>
    </source>
</evidence>
<name>A0A1H8YY99_9FLAO</name>
<dbReference type="PROSITE" id="PS51257">
    <property type="entry name" value="PROKAR_LIPOPROTEIN"/>
    <property type="match status" value="1"/>
</dbReference>
<dbReference type="STRING" id="1299341.SAMN05444005_101360"/>
<organism evidence="1 2">
    <name type="scientific">Flavobacterium urocaniciphilum</name>
    <dbReference type="NCBI Taxonomy" id="1299341"/>
    <lineage>
        <taxon>Bacteria</taxon>
        <taxon>Pseudomonadati</taxon>
        <taxon>Bacteroidota</taxon>
        <taxon>Flavobacteriia</taxon>
        <taxon>Flavobacteriales</taxon>
        <taxon>Flavobacteriaceae</taxon>
        <taxon>Flavobacterium</taxon>
    </lineage>
</organism>
<dbReference type="Proteomes" id="UP000198648">
    <property type="component" value="Unassembled WGS sequence"/>
</dbReference>